<evidence type="ECO:0000256" key="7">
    <source>
        <dbReference type="ARBA" id="ARBA00022989"/>
    </source>
</evidence>
<dbReference type="EC" id="2.4.1.16" evidence="2"/>
<keyword evidence="8" id="KW-0175">Coiled coil</keyword>
<protein>
    <recommendedName>
        <fullName evidence="2">chitin synthase</fullName>
        <ecNumber evidence="2">2.4.1.16</ecNumber>
    </recommendedName>
</protein>
<feature type="region of interest" description="Disordered" evidence="13">
    <location>
        <begin position="1278"/>
        <end position="1310"/>
    </location>
</feature>
<feature type="transmembrane region" description="Helical" evidence="14">
    <location>
        <begin position="139"/>
        <end position="163"/>
    </location>
</feature>
<dbReference type="FunFam" id="3.90.550.10:FF:000139">
    <property type="entry name" value="Chitin synthase 8"/>
    <property type="match status" value="1"/>
</dbReference>
<dbReference type="GO" id="GO:0005886">
    <property type="term" value="C:plasma membrane"/>
    <property type="evidence" value="ECO:0007669"/>
    <property type="project" value="UniProtKB-SubCell"/>
</dbReference>
<gene>
    <name evidence="15" type="ORF">PBY51_004907</name>
</gene>
<comment type="catalytic activity">
    <reaction evidence="12">
        <text>[(1-&gt;4)-N-acetyl-beta-D-glucosaminyl](n) + UDP-N-acetyl-alpha-D-glucosamine = [(1-&gt;4)-N-acetyl-beta-D-glucosaminyl](n+1) + UDP + H(+)</text>
        <dbReference type="Rhea" id="RHEA:16637"/>
        <dbReference type="Rhea" id="RHEA-COMP:9593"/>
        <dbReference type="Rhea" id="RHEA-COMP:9595"/>
        <dbReference type="ChEBI" id="CHEBI:15378"/>
        <dbReference type="ChEBI" id="CHEBI:17029"/>
        <dbReference type="ChEBI" id="CHEBI:57705"/>
        <dbReference type="ChEBI" id="CHEBI:58223"/>
        <dbReference type="EC" id="2.4.1.16"/>
    </reaction>
</comment>
<evidence type="ECO:0000256" key="13">
    <source>
        <dbReference type="SAM" id="MobiDB-lite"/>
    </source>
</evidence>
<evidence type="ECO:0000256" key="9">
    <source>
        <dbReference type="ARBA" id="ARBA00023136"/>
    </source>
</evidence>
<reference evidence="15 16" key="1">
    <citation type="journal article" date="2023" name="Genes (Basel)">
        <title>Chromosome-Level Genome Assembly and Circadian Gene Repertoire of the Patagonia Blennie Eleginops maclovinus-The Closest Ancestral Proxy of Antarctic Cryonotothenioids.</title>
        <authorList>
            <person name="Cheng C.C."/>
            <person name="Rivera-Colon A.G."/>
            <person name="Minhas B.F."/>
            <person name="Wilson L."/>
            <person name="Rayamajhi N."/>
            <person name="Vargas-Chacoff L."/>
            <person name="Catchen J.M."/>
        </authorList>
    </citation>
    <scope>NUCLEOTIDE SEQUENCE [LARGE SCALE GENOMIC DNA]</scope>
    <source>
        <strain evidence="15">JMC-PN-2008</strain>
    </source>
</reference>
<keyword evidence="10" id="KW-0325">Glycoprotein</keyword>
<feature type="transmembrane region" description="Helical" evidence="14">
    <location>
        <begin position="862"/>
        <end position="888"/>
    </location>
</feature>
<feature type="transmembrane region" description="Helical" evidence="14">
    <location>
        <begin position="105"/>
        <end position="127"/>
    </location>
</feature>
<keyword evidence="6 14" id="KW-0812">Transmembrane</keyword>
<keyword evidence="4" id="KW-0328">Glycosyltransferase</keyword>
<dbReference type="PANTHER" id="PTHR22914">
    <property type="entry name" value="CHITIN SYNTHASE"/>
    <property type="match status" value="1"/>
</dbReference>
<dbReference type="InterPro" id="IPR004835">
    <property type="entry name" value="Chitin_synth"/>
</dbReference>
<keyword evidence="3" id="KW-1003">Cell membrane</keyword>
<proteinExistence type="inferred from homology"/>
<keyword evidence="7 14" id="KW-1133">Transmembrane helix</keyword>
<comment type="subcellular location">
    <subcellularLocation>
        <location evidence="1">Cell membrane</location>
        <topology evidence="1">Multi-pass membrane protein</topology>
    </subcellularLocation>
</comment>
<feature type="transmembrane region" description="Helical" evidence="14">
    <location>
        <begin position="353"/>
        <end position="376"/>
    </location>
</feature>
<dbReference type="InterPro" id="IPR029044">
    <property type="entry name" value="Nucleotide-diphossugar_trans"/>
</dbReference>
<evidence type="ECO:0000256" key="4">
    <source>
        <dbReference type="ARBA" id="ARBA00022676"/>
    </source>
</evidence>
<dbReference type="EMBL" id="JAUZQC010000018">
    <property type="protein sequence ID" value="KAK5854736.1"/>
    <property type="molecule type" value="Genomic_DNA"/>
</dbReference>
<evidence type="ECO:0000256" key="1">
    <source>
        <dbReference type="ARBA" id="ARBA00004651"/>
    </source>
</evidence>
<feature type="compositionally biased region" description="Polar residues" evidence="13">
    <location>
        <begin position="1301"/>
        <end position="1310"/>
    </location>
</feature>
<comment type="similarity">
    <text evidence="11">Belongs to the chitin synthase family. Class IV subfamily.</text>
</comment>
<feature type="transmembrane region" description="Helical" evidence="14">
    <location>
        <begin position="1169"/>
        <end position="1188"/>
    </location>
</feature>
<dbReference type="CDD" id="cd04190">
    <property type="entry name" value="Chitin_synth_C"/>
    <property type="match status" value="1"/>
</dbReference>
<name>A0AAN7X584_ELEMC</name>
<feature type="transmembrane region" description="Helical" evidence="14">
    <location>
        <begin position="280"/>
        <end position="301"/>
    </location>
</feature>
<feature type="transmembrane region" description="Helical" evidence="14">
    <location>
        <begin position="233"/>
        <end position="251"/>
    </location>
</feature>
<evidence type="ECO:0000256" key="11">
    <source>
        <dbReference type="ARBA" id="ARBA00046329"/>
    </source>
</evidence>
<feature type="transmembrane region" description="Helical" evidence="14">
    <location>
        <begin position="169"/>
        <end position="189"/>
    </location>
</feature>
<evidence type="ECO:0000256" key="8">
    <source>
        <dbReference type="ARBA" id="ARBA00023054"/>
    </source>
</evidence>
<evidence type="ECO:0000256" key="12">
    <source>
        <dbReference type="ARBA" id="ARBA00048014"/>
    </source>
</evidence>
<reference evidence="15 16" key="2">
    <citation type="journal article" date="2023" name="Mol. Biol. Evol.">
        <title>Genomics of Secondarily Temperate Adaptation in the Only Non-Antarctic Icefish.</title>
        <authorList>
            <person name="Rivera-Colon A.G."/>
            <person name="Rayamajhi N."/>
            <person name="Minhas B.F."/>
            <person name="Madrigal G."/>
            <person name="Bilyk K.T."/>
            <person name="Yoon V."/>
            <person name="Hune M."/>
            <person name="Gregory S."/>
            <person name="Cheng C.H.C."/>
            <person name="Catchen J.M."/>
        </authorList>
    </citation>
    <scope>NUCLEOTIDE SEQUENCE [LARGE SCALE GENOMIC DNA]</scope>
    <source>
        <strain evidence="15">JMC-PN-2008</strain>
    </source>
</reference>
<evidence type="ECO:0000256" key="14">
    <source>
        <dbReference type="SAM" id="Phobius"/>
    </source>
</evidence>
<feature type="transmembrane region" description="Helical" evidence="14">
    <location>
        <begin position="925"/>
        <end position="949"/>
    </location>
</feature>
<evidence type="ECO:0000313" key="15">
    <source>
        <dbReference type="EMBL" id="KAK5854736.1"/>
    </source>
</evidence>
<feature type="transmembrane region" description="Helical" evidence="14">
    <location>
        <begin position="63"/>
        <end position="85"/>
    </location>
</feature>
<feature type="transmembrane region" description="Helical" evidence="14">
    <location>
        <begin position="432"/>
        <end position="454"/>
    </location>
</feature>
<accession>A0AAN7X584</accession>
<evidence type="ECO:0000256" key="5">
    <source>
        <dbReference type="ARBA" id="ARBA00022679"/>
    </source>
</evidence>
<dbReference type="GO" id="GO:0004100">
    <property type="term" value="F:chitin synthase activity"/>
    <property type="evidence" value="ECO:0007669"/>
    <property type="project" value="UniProtKB-EC"/>
</dbReference>
<sequence length="1310" mass="148555">MKFLRRTKVGILRSQMRISSVMDQNIPVSEVVLLTRRPWDTAREVPDIEDIQTPWKMIKILKFITLCVVALSVFGLALCSKASFLLLITLSNEGTKTLPDVMKPVALLCIGCALITPSVLLFLKSLWKACCQTSKPPRLSTVALVLVCELFVAGGAAILTIVAMPHLDIVTNVTILNGLAVFSAFLQIITQCTAKERNKSLVPSITAVILILLGYILFLYLYITKDPTDKKMAIWVGLAVGGSLLVSFNWWEGYLRLISENSNSVFLRLLFRDTKKCQNLLNILSSLLRIVVTASVLVAYVPLNKMDWSIVKSIPSHETKIIAIIIGVQLISSALCHWFALVACKMHALRRCFILPLYLASLAVMVLFIIPVIVYYQDYKSDLNGTEINFTGYCIGVVDGRNQNLTGSVFQHLVYDVTHTLCFLDMSKILDIGILTGSAVSWWLGLVMATIHLWHLKVLRIQRTQDLLTRRLYEGTFIEQSLLLNTRYDAQIKSRMKISEAFDTTMVYLCATMWHENYDEMMNIIISIFRLDKYRPKKGQQHIDLTFEAHIYFDDAFENVEGNRGRHLNKYGQTLVEILAEVYTIFTSIDQGFFKKTQKIPDQKILTTPYGGRLVVTMPHGNIITVHYKDKELIRHKKRWSQIMYLYYLLGFKLMTKHYGKWEKGEDESSLRAHVEKEKRNTYLLALDGDTDFQPAAVMLLIDRLKMYPRVGAACGRIHPTGSGPAVWFQKFEYAISHWLQKTAEHVIGCVLCSPGCFSLFRAEALMDDNVMKKYSTKSMEASNYIQYDQGEDRWLCTLLLKQGWRVEYNAASDAYTNAPEDFKELYNQRRRWGPSTMANVVDLLGATNVISKKNPSISKLFMFYQLFALVSSILAPATICLMIAGTFTFMFEIQGSASLVLGVIPPLIYLILCFKLKSDTQISIAAVMSVIYAFLMLVVSMTIIGAMVRDKTILTPSSLFIVAMNPCYIVTAIMHPQEIQLVFYGLLYILCIPSAYLLLTIYSMVNMNNVSWGTRETKPAAGVAKPEPAAKQTNVQKAKNTFQRFVSCCKCCKKSNQPSQGGVNQKNLIPETPQPVLQPQNTIVEDVRIPEEKQKQLDIVFDSPTQSWLTQLQSVSRDMQLVEGSLDEEEESFWIELQKKYLEPLQDDKERQKKIVNDLQELRNKINFAFFILNALWLVATFTLQLYEATFSIELPKINLQLEYTGENVKIEPIGFMFILGFATSVIIQFITMFYHRICTLIHYVAFLGTETIQPKHDTEEPCLPCKKVASVSETVSTSDYNHDSDSDSDSDLSDVDLYTRSNNGGTQV</sequence>
<evidence type="ECO:0000256" key="2">
    <source>
        <dbReference type="ARBA" id="ARBA00012543"/>
    </source>
</evidence>
<dbReference type="Proteomes" id="UP001346869">
    <property type="component" value="Unassembled WGS sequence"/>
</dbReference>
<organism evidence="15 16">
    <name type="scientific">Eleginops maclovinus</name>
    <name type="common">Patagonian blennie</name>
    <name type="synonym">Eleginus maclovinus</name>
    <dbReference type="NCBI Taxonomy" id="56733"/>
    <lineage>
        <taxon>Eukaryota</taxon>
        <taxon>Metazoa</taxon>
        <taxon>Chordata</taxon>
        <taxon>Craniata</taxon>
        <taxon>Vertebrata</taxon>
        <taxon>Euteleostomi</taxon>
        <taxon>Actinopterygii</taxon>
        <taxon>Neopterygii</taxon>
        <taxon>Teleostei</taxon>
        <taxon>Neoteleostei</taxon>
        <taxon>Acanthomorphata</taxon>
        <taxon>Eupercaria</taxon>
        <taxon>Perciformes</taxon>
        <taxon>Notothenioidei</taxon>
        <taxon>Eleginopidae</taxon>
        <taxon>Eleginops</taxon>
    </lineage>
</organism>
<keyword evidence="16" id="KW-1185">Reference proteome</keyword>
<feature type="transmembrane region" description="Helical" evidence="14">
    <location>
        <begin position="982"/>
        <end position="1006"/>
    </location>
</feature>
<evidence type="ECO:0000256" key="10">
    <source>
        <dbReference type="ARBA" id="ARBA00023180"/>
    </source>
</evidence>
<feature type="transmembrane region" description="Helical" evidence="14">
    <location>
        <begin position="201"/>
        <end position="221"/>
    </location>
</feature>
<feature type="transmembrane region" description="Helical" evidence="14">
    <location>
        <begin position="321"/>
        <end position="341"/>
    </location>
</feature>
<feature type="transmembrane region" description="Helical" evidence="14">
    <location>
        <begin position="894"/>
        <end position="913"/>
    </location>
</feature>
<dbReference type="Pfam" id="PF03142">
    <property type="entry name" value="Chitin_synth_2"/>
    <property type="match status" value="1"/>
</dbReference>
<comment type="caution">
    <text evidence="15">The sequence shown here is derived from an EMBL/GenBank/DDBJ whole genome shotgun (WGS) entry which is preliminary data.</text>
</comment>
<feature type="transmembrane region" description="Helical" evidence="14">
    <location>
        <begin position="1215"/>
        <end position="1236"/>
    </location>
</feature>
<evidence type="ECO:0000256" key="6">
    <source>
        <dbReference type="ARBA" id="ARBA00022692"/>
    </source>
</evidence>
<evidence type="ECO:0000313" key="16">
    <source>
        <dbReference type="Proteomes" id="UP001346869"/>
    </source>
</evidence>
<dbReference type="SUPFAM" id="SSF53448">
    <property type="entry name" value="Nucleotide-diphospho-sugar transferases"/>
    <property type="match status" value="1"/>
</dbReference>
<keyword evidence="5" id="KW-0808">Transferase</keyword>
<dbReference type="PANTHER" id="PTHR22914:SF42">
    <property type="entry name" value="CHITIN SYNTHASE"/>
    <property type="match status" value="1"/>
</dbReference>
<dbReference type="GO" id="GO:0006031">
    <property type="term" value="P:chitin biosynthetic process"/>
    <property type="evidence" value="ECO:0007669"/>
    <property type="project" value="TreeGrafter"/>
</dbReference>
<evidence type="ECO:0000256" key="3">
    <source>
        <dbReference type="ARBA" id="ARBA00022475"/>
    </source>
</evidence>
<keyword evidence="9 14" id="KW-0472">Membrane</keyword>